<dbReference type="AlphaFoldDB" id="A0A9X1UF17"/>
<dbReference type="Proteomes" id="UP001139012">
    <property type="component" value="Unassembled WGS sequence"/>
</dbReference>
<evidence type="ECO:0000313" key="4">
    <source>
        <dbReference type="Proteomes" id="UP001139054"/>
    </source>
</evidence>
<evidence type="ECO:0000313" key="1">
    <source>
        <dbReference type="EMBL" id="MCG2633029.1"/>
    </source>
</evidence>
<evidence type="ECO:0000313" key="2">
    <source>
        <dbReference type="EMBL" id="MCG2673227.1"/>
    </source>
</evidence>
<sequence length="153" mass="16758">MIRTMALGVLFLAGAGAIGPLARDTAPKPSKQLGFPVAVGTRADRLPITIRQISDMDVLNADQLHPLFPQHQRTVQANADRPSEEPRIVSRHWHDPTDLKLKKVNHSTANPGTSQLSKRAADANARQIVEAKDCRSDGLYPLLRKMNLSPPCT</sequence>
<comment type="caution">
    <text evidence="1">The sequence shown here is derived from an EMBL/GenBank/DDBJ whole genome shotgun (WGS) entry which is preliminary data.</text>
</comment>
<reference evidence="1" key="1">
    <citation type="submission" date="2022-01" db="EMBL/GenBank/DDBJ databases">
        <title>Genome sequnece data of strain Bradyrhizobium sp. nov.</title>
        <authorList>
            <person name="Zhang J."/>
        </authorList>
    </citation>
    <scope>NUCLEOTIDE SEQUENCE</scope>
    <source>
        <strain evidence="2">WYCCWR 12774</strain>
        <strain evidence="1">WYCCWR 13023</strain>
    </source>
</reference>
<organism evidence="1 4">
    <name type="scientific">Bradyrhizobium zhengyangense</name>
    <dbReference type="NCBI Taxonomy" id="2911009"/>
    <lineage>
        <taxon>Bacteria</taxon>
        <taxon>Pseudomonadati</taxon>
        <taxon>Pseudomonadota</taxon>
        <taxon>Alphaproteobacteria</taxon>
        <taxon>Hyphomicrobiales</taxon>
        <taxon>Nitrobacteraceae</taxon>
        <taxon>Bradyrhizobium</taxon>
    </lineage>
</organism>
<proteinExistence type="predicted"/>
<protein>
    <submittedName>
        <fullName evidence="1">Uncharacterized protein</fullName>
    </submittedName>
</protein>
<accession>A0A9X1UF17</accession>
<gene>
    <name evidence="2" type="ORF">L6637_40770</name>
    <name evidence="1" type="ORF">L6654_41445</name>
</gene>
<dbReference type="RefSeq" id="WP_237874252.1">
    <property type="nucleotide sequence ID" value="NZ_JAKLTY010000059.1"/>
</dbReference>
<dbReference type="EMBL" id="JAKLUA010000039">
    <property type="protein sequence ID" value="MCG2673227.1"/>
    <property type="molecule type" value="Genomic_DNA"/>
</dbReference>
<dbReference type="EMBL" id="JAKLTY010000059">
    <property type="protein sequence ID" value="MCG2633029.1"/>
    <property type="molecule type" value="Genomic_DNA"/>
</dbReference>
<name>A0A9X1UF17_9BRAD</name>
<keyword evidence="3" id="KW-1185">Reference proteome</keyword>
<dbReference type="Proteomes" id="UP001139054">
    <property type="component" value="Unassembled WGS sequence"/>
</dbReference>
<evidence type="ECO:0000313" key="3">
    <source>
        <dbReference type="Proteomes" id="UP001139012"/>
    </source>
</evidence>